<feature type="coiled-coil region" evidence="1">
    <location>
        <begin position="151"/>
        <end position="178"/>
    </location>
</feature>
<feature type="compositionally biased region" description="Low complexity" evidence="2">
    <location>
        <begin position="2004"/>
        <end position="2013"/>
    </location>
</feature>
<keyword evidence="1" id="KW-0175">Coiled coil</keyword>
<feature type="region of interest" description="Disordered" evidence="2">
    <location>
        <begin position="2470"/>
        <end position="2513"/>
    </location>
</feature>
<feature type="compositionally biased region" description="Gly residues" evidence="2">
    <location>
        <begin position="2138"/>
        <end position="2157"/>
    </location>
</feature>
<feature type="region of interest" description="Disordered" evidence="2">
    <location>
        <begin position="753"/>
        <end position="806"/>
    </location>
</feature>
<feature type="region of interest" description="Disordered" evidence="2">
    <location>
        <begin position="1657"/>
        <end position="1694"/>
    </location>
</feature>
<feature type="compositionally biased region" description="Basic and acidic residues" evidence="2">
    <location>
        <begin position="373"/>
        <end position="405"/>
    </location>
</feature>
<feature type="compositionally biased region" description="Polar residues" evidence="2">
    <location>
        <begin position="641"/>
        <end position="661"/>
    </location>
</feature>
<feature type="compositionally biased region" description="Low complexity" evidence="2">
    <location>
        <begin position="1119"/>
        <end position="1135"/>
    </location>
</feature>
<feature type="compositionally biased region" description="Polar residues" evidence="2">
    <location>
        <begin position="1081"/>
        <end position="1091"/>
    </location>
</feature>
<feature type="compositionally biased region" description="Basic and acidic residues" evidence="2">
    <location>
        <begin position="1060"/>
        <end position="1069"/>
    </location>
</feature>
<evidence type="ECO:0000313" key="3">
    <source>
        <dbReference type="EMBL" id="AGZ15733.1"/>
    </source>
</evidence>
<gene>
    <name evidence="3" type="primary">EmW08</name>
</gene>
<feature type="region of interest" description="Disordered" evidence="2">
    <location>
        <begin position="709"/>
        <end position="729"/>
    </location>
</feature>
<evidence type="ECO:0000256" key="2">
    <source>
        <dbReference type="SAM" id="MobiDB-lite"/>
    </source>
</evidence>
<feature type="region of interest" description="Disordered" evidence="2">
    <location>
        <begin position="826"/>
        <end position="858"/>
    </location>
</feature>
<feature type="region of interest" description="Disordered" evidence="2">
    <location>
        <begin position="1041"/>
        <end position="1136"/>
    </location>
</feature>
<feature type="compositionally biased region" description="Low complexity" evidence="2">
    <location>
        <begin position="782"/>
        <end position="802"/>
    </location>
</feature>
<feature type="region of interest" description="Disordered" evidence="2">
    <location>
        <begin position="2137"/>
        <end position="2187"/>
    </location>
</feature>
<dbReference type="EMBL" id="KF265341">
    <property type="protein sequence ID" value="AGZ15733.1"/>
    <property type="molecule type" value="Genomic_DNA"/>
</dbReference>
<evidence type="ECO:0000256" key="1">
    <source>
        <dbReference type="SAM" id="Coils"/>
    </source>
</evidence>
<feature type="region of interest" description="Disordered" evidence="2">
    <location>
        <begin position="641"/>
        <end position="666"/>
    </location>
</feature>
<feature type="region of interest" description="Disordered" evidence="2">
    <location>
        <begin position="2000"/>
        <end position="2019"/>
    </location>
</feature>
<feature type="region of interest" description="Disordered" evidence="2">
    <location>
        <begin position="448"/>
        <end position="468"/>
    </location>
</feature>
<feature type="compositionally biased region" description="Low complexity" evidence="2">
    <location>
        <begin position="1658"/>
        <end position="1668"/>
    </location>
</feature>
<accession>U5U355</accession>
<name>U5U355_EIMMA</name>
<feature type="compositionally biased region" description="Polar residues" evidence="2">
    <location>
        <begin position="1682"/>
        <end position="1692"/>
    </location>
</feature>
<feature type="region of interest" description="Disordered" evidence="2">
    <location>
        <begin position="994"/>
        <end position="1015"/>
    </location>
</feature>
<sequence>MNGRWGDGAPVASSVAVPSPQRQQVCIEARAAAAWLWVQSEVAGAFERFSKDLQAIHSRGLNAAAALERDTAGVPGSKPSGAGTARDALNSLLLLCSEAGAEADRFSATLRTGVLKPLEDALQPLSRAYDATGPPKAATHLPTECGSSGEVQKAARRLQLAEEELTKAEASLQELRSLFGSAVNSSLEQKAVQRISRASRLKVAAQEALQQALSSDASRLQQDPSSSASHPLASLELHGGARLLKAADSDVWAEAEGLRPEDHQRRISAAVLHSMRAAGKAALTAQQRSTGFVLHYVRDLQLFVAAEVAAASASGSFTGGTEQDVLGQGTSEELISRLYRQANGSVENAEQRTNEATLRNLLLHQEKQLQEALAERDELRQQNERQRKEVENQQREIEGLKRQLKEGAGAAAGLPSPRNPRQKVRKQVTIHLGDSDNENTWVPSQQVAYQGGGRGELQGRADEDLGSSETAVQLPAVKAGSAGGPILGAPDNSPPSATHANNKQPIEMVWVDVQLRYEAFLLSLRSLPLLSTPCTANELNSQWIHGKPPQWSAGGGEASAPSLSSAHLGGSTPRREAAQESIHWADPNFASSVAAAVEAAADATLPPFLVQCCRLAAVAAAPASPERPSLRSSGASRISVQQVQGQMLSSRRQQQQHTNEGSAAGPLEWKESDLQVLAYELLLLVAYHYSQYSAAAAFLADEEEMLPSSTTCQSASPEEQCPPTTAAPAAASRVWLPRKSLARAMSIKLGTAVCSDSEDHHQQQQQKRSPEDAGDVSAVDTSSLQQQPCQSAAAAPASSLQLRKPRKSLARAMSIKFAPHHEDAVEAPHPQNQQQQQQEQQERRSNSAGGGGLLASSCAPSRAGASPVFSGGCHPFSIPLGEWQQQFESRGLYSGFFSRHNLNVPRQRQRAMMHWLNPSPLLQQSNEEVLLQLLQLARVSFELPSSSSNKLLALLAPVSDSGLGPTRGTCLHPCDLRYRVFRLMEAWRTALFPTAPPSRALPRKQEEQQRQQHRGRFLHGAAAAAIGKLDASYGVRGALRRRAGESTATSASSFVFPAGGERRGAEGRRSSIKSLAEQHRTSTPSGSANTPQRRKQLAGDLGPPVLIQLPQTKRRSKRSSASAATATAATPTAAANKQETAGGIDLYIRQDPVFRSFIDRQLQLLHAAALSRCARLLKFLLPQGAGTEPAAATTATEAEKIKRSADYAARPVPSTPWRPVSMQQLYAREKTRSDEEALLYFLRSLLLCQGETASTQGSPQAPAFLLYSKEETAAAIAAAAQLQLLPLRLLCCFYHIFAYIFALQQLQRQQLWGEAEAAVVVEEVSIHVTDVAGTPAGTGEAEAPLTWEVRTEQRQRGGMELLQMLEHNMSQAAALDSALRCTLAARGNNNPTLKQLASGAAPSVPQGDAMHPSQRMRRQQSLKPPANLLGVPEVRSDCGDTADESDGSLVWGSDVEGVKGVGYGGVAPPQGQGESAAPLHLGLAGCARRSTFRRPTLKALRRRTLRTLDTESSAARAAAAVAGVLDGVEQKQQLLCLPREFHLSAYWCIDVPLLLSLLLLLARCCTDSTTANGLQLGAPSLVQGLLLVAHASQVGTDPTCPSAEDHTGSSSNSNNASLLLQACRAGSGFPGISLDSVSLLVAACVWATGIKVSPSVRQQQQQHQQQQQVTPSPARTGESADFGQQTRGSSQAGVIVTEKPPVSSISLVEQQQKRQLIQQLTSVSVCIVEPARVEVVSSALELLRDLNGFLKKPSAQWAEGNAEEIGWALGGSKKNATVEQKGETAASAAAGAALPVALPASSTGGVDSLSACLPATLAAGPAGFGALMKQEAAKEGLSSVARDDKGGGSGVELVELLPQVRGERLLLRIRASLLQQEEEIDGGLTIEPAPTFAGLLMNKRWLGADWWVSQGEGNGDRCQRALRKSQWAACCYGLSALLPSRVELQQQEVSALQLLGSGFLLQLQEQLQDYRRHFEPQALSLALALWVRLAQRLVLLPSATQERQQQPQPQQHQHWNKLDGGSLSEMGTRTLGVSSEAFSDWSRHTQEALQAAVDSGFGLGRRKSSRERGEALCGEDGERDGLEENVWVWGLPQILRGPSPLHDMLRCFVYRSLSAAAGRVLGPPVAALLQLAREEGPSVGGGGGAGGNAATQGGWGERGVEDQETRQAPTSSAPDAETRDAETEVETETDRVLCSLAQGINSLYSHVQSELLLYAPVFAPLLPLRGEQPLLVLAAAKAVLLTVLPLVSRCADMAAADPERKGLPAKGGRALLAALATFERLADQLFASFSLHLSGLTDLLSQAFLRDVYLPANPPHAVYSEKAIDGWCCIYGVLEAALDSFLPLPWLIPRLLQFVSELLAALIRSLTDPCISQSEGPGEWGGRPLLPLLALRQLQKNYFRGLLEAGGRKAALSASPFVAHFLTLQRTAEERTRKQRRKSKGWRDRMTQLVGGWEEDKVQHGLQRAGSAYLSGIEDDNSGDSSDLQQEGGGPAEQGRGALRALPSRPVEEDKGRSRSVFRLIFGPNDSRESSAMRGGASVRGEVEGGGVGGGPTALGPPRVFGSGLERLSPAVCQLLSAVDALTDWEALRQKAALSGGQRPTSGLQRWLVRLHIAALYLQRLPKLREKLLKDLEKRILARSPKDVEVVQQLRLLQERGGTVGGTAAAAQGKQPSDLLMLRQQEELADLSAAVDEALEGLSQKLTETAKELLAAVHLVYYELQGDIFGCMYSGEEAFCGMTLSRLLQAFPNTVEAFFCAAPLEWQDELASAVLRCLVEAWCLLLADWGYGGHCYEASELEVLEADLDSLRQYAADNEVSLGDDGEMLDRVNDFLVMLDAEGRCLAAAEQLARQQQESPQQELSGDSLDRNGKT</sequence>
<proteinExistence type="predicted"/>
<dbReference type="VEuPathDB" id="ToxoDB:EMWEY_00011300"/>
<feature type="region of interest" description="Disordered" evidence="2">
    <location>
        <begin position="373"/>
        <end position="425"/>
    </location>
</feature>
<feature type="region of interest" description="Disordered" evidence="2">
    <location>
        <begin position="548"/>
        <end position="580"/>
    </location>
</feature>
<protein>
    <submittedName>
        <fullName evidence="3">Uncharacterized protein</fullName>
    </submittedName>
</protein>
<organism evidence="3">
    <name type="scientific">Eimeria maxima</name>
    <name type="common">Coccidian parasite</name>
    <dbReference type="NCBI Taxonomy" id="5804"/>
    <lineage>
        <taxon>Eukaryota</taxon>
        <taxon>Sar</taxon>
        <taxon>Alveolata</taxon>
        <taxon>Apicomplexa</taxon>
        <taxon>Conoidasida</taxon>
        <taxon>Coccidia</taxon>
        <taxon>Eucoccidiorida</taxon>
        <taxon>Eimeriorina</taxon>
        <taxon>Eimeriidae</taxon>
        <taxon>Eimeria</taxon>
    </lineage>
</organism>
<reference evidence="3" key="1">
    <citation type="journal article" date="2014" name="Genet. Mol. Res.">
        <title>Sequence analysis of the PIP5K locus in Eimeria maxima provides further evidence for eimerian genome plasticity and segmental organization.</title>
        <authorList>
            <person name="Song B.K."/>
            <person name="Pan M.Z."/>
            <person name="Lau Y.L."/>
            <person name="Wan K.L."/>
        </authorList>
    </citation>
    <scope>NUCLEOTIDE SEQUENCE</scope>
    <source>
        <strain evidence="3">Weybridge</strain>
    </source>
</reference>
<feature type="region of interest" description="Disordered" evidence="2">
    <location>
        <begin position="2848"/>
        <end position="2871"/>
    </location>
</feature>